<name>A0A7W9UXS1_9ACTN</name>
<dbReference type="AlphaFoldDB" id="A0A7W9UXS1"/>
<accession>A0A7W9UXS1</accession>
<evidence type="ECO:0000313" key="2">
    <source>
        <dbReference type="Proteomes" id="UP000588098"/>
    </source>
</evidence>
<organism evidence="1 2">
    <name type="scientific">Streptomyces zagrosensis</name>
    <dbReference type="NCBI Taxonomy" id="1042984"/>
    <lineage>
        <taxon>Bacteria</taxon>
        <taxon>Bacillati</taxon>
        <taxon>Actinomycetota</taxon>
        <taxon>Actinomycetes</taxon>
        <taxon>Kitasatosporales</taxon>
        <taxon>Streptomycetaceae</taxon>
        <taxon>Streptomyces</taxon>
    </lineage>
</organism>
<dbReference type="RefSeq" id="WP_184570923.1">
    <property type="nucleotide sequence ID" value="NZ_JACHJL010000004.1"/>
</dbReference>
<gene>
    <name evidence="1" type="ORF">FHS42_001972</name>
</gene>
<keyword evidence="2" id="KW-1185">Reference proteome</keyword>
<protein>
    <recommendedName>
        <fullName evidence="3">DUF559 domain-containing protein</fullName>
    </recommendedName>
</protein>
<comment type="caution">
    <text evidence="1">The sequence shown here is derived from an EMBL/GenBank/DDBJ whole genome shotgun (WGS) entry which is preliminary data.</text>
</comment>
<sequence>MTHDFMAPRGVAAPLPLRHLSAVQRRVMTVNQLREHGVPAAVVAERGRPGGPWQQVLPGVYLLHAGRPSGAERVQAALLYAAPPGTDHGAHPAALVTGAAALALHGFASMPPLAALERIDILVSRSLQRPRSTAFAQLLSTGALPRPRDITGLPVAPVARALADVVGSLSDADDVRALLLEAVRDGHGEASTVVRELTAAQLLDRPQVRGAIEGLLAESRAVAEGLLYRMVREYGLPEPLWNVGLRRLGGPYLATVDAYWPDQAVAVELIARGPQGDEDTPWPQDARRREHLEELGITVIQLTARRLRESLERRAAAVRAALLASADREPPAYVTILPR</sequence>
<dbReference type="EMBL" id="JACHJL010000004">
    <property type="protein sequence ID" value="MBB5934922.1"/>
    <property type="molecule type" value="Genomic_DNA"/>
</dbReference>
<reference evidence="1 2" key="1">
    <citation type="submission" date="2020-08" db="EMBL/GenBank/DDBJ databases">
        <title>Genomic Encyclopedia of Type Strains, Phase III (KMG-III): the genomes of soil and plant-associated and newly described type strains.</title>
        <authorList>
            <person name="Whitman W."/>
        </authorList>
    </citation>
    <scope>NUCLEOTIDE SEQUENCE [LARGE SCALE GENOMIC DNA]</scope>
    <source>
        <strain evidence="1 2">CECT 8305</strain>
    </source>
</reference>
<evidence type="ECO:0008006" key="3">
    <source>
        <dbReference type="Google" id="ProtNLM"/>
    </source>
</evidence>
<dbReference type="Proteomes" id="UP000588098">
    <property type="component" value="Unassembled WGS sequence"/>
</dbReference>
<proteinExistence type="predicted"/>
<evidence type="ECO:0000313" key="1">
    <source>
        <dbReference type="EMBL" id="MBB5934922.1"/>
    </source>
</evidence>